<dbReference type="GO" id="GO:0034039">
    <property type="term" value="F:8-oxo-7,8-dihydroguanine DNA N-glycosylase activity"/>
    <property type="evidence" value="ECO:0007669"/>
    <property type="project" value="TreeGrafter"/>
</dbReference>
<keyword evidence="4" id="KW-0227">DNA damage</keyword>
<dbReference type="InterPro" id="IPR011257">
    <property type="entry name" value="DNA_glycosylase"/>
</dbReference>
<comment type="caution">
    <text evidence="11">The sequence shown here is derived from an EMBL/GenBank/DDBJ whole genome shotgun (WGS) entry which is preliminary data.</text>
</comment>
<dbReference type="AlphaFoldDB" id="A0A644WSI9"/>
<keyword evidence="11" id="KW-0540">Nuclease</keyword>
<reference evidence="11" key="1">
    <citation type="submission" date="2019-08" db="EMBL/GenBank/DDBJ databases">
        <authorList>
            <person name="Kucharzyk K."/>
            <person name="Murdoch R.W."/>
            <person name="Higgins S."/>
            <person name="Loffler F."/>
        </authorList>
    </citation>
    <scope>NUCLEOTIDE SEQUENCE</scope>
</reference>
<dbReference type="InterPro" id="IPR044298">
    <property type="entry name" value="MIG/MutY"/>
</dbReference>
<dbReference type="GO" id="GO:0051536">
    <property type="term" value="F:iron-sulfur cluster binding"/>
    <property type="evidence" value="ECO:0007669"/>
    <property type="project" value="UniProtKB-KW"/>
</dbReference>
<dbReference type="SUPFAM" id="SSF48150">
    <property type="entry name" value="DNA-glycosylase"/>
    <property type="match status" value="1"/>
</dbReference>
<dbReference type="GO" id="GO:0006298">
    <property type="term" value="P:mismatch repair"/>
    <property type="evidence" value="ECO:0007669"/>
    <property type="project" value="TreeGrafter"/>
</dbReference>
<dbReference type="PANTHER" id="PTHR42944:SF1">
    <property type="entry name" value="ADENINE DNA GLYCOSYLASE"/>
    <property type="match status" value="1"/>
</dbReference>
<keyword evidence="6" id="KW-0408">Iron</keyword>
<proteinExistence type="inferred from homology"/>
<sequence length="294" mass="33768">MNGFPSLTEEEAASYLWPAFTLDEASLHEFRSRILAFYELHGRRFIWRETTDPYRILLSEVMLQQTQTSRVLPKYELFLTLWPTFADLAAGSLDALLYHWKGLGYNRRALNLRKSAKMTESWGWTIPDDPALIATLPGVGKATAAALLAFCYQKKSIYLETNIRRVLLTCFFPHQEAVKDRQLEELLGLLAEGVTDMKSWYYALMDYGVLLKQLLPNANVRSAHYTKQSAFENSNRQIRGQLIHLLSDTGAKEKDHIIALLSSFDEERIHACLQQLQNEGFVQEQEGVYRIAKD</sequence>
<keyword evidence="11" id="KW-0255">Endonuclease</keyword>
<dbReference type="EC" id="4.2.99.18" evidence="11"/>
<dbReference type="GO" id="GO:0000701">
    <property type="term" value="F:purine-specific mismatch base pair DNA N-glycosylase activity"/>
    <property type="evidence" value="ECO:0007669"/>
    <property type="project" value="TreeGrafter"/>
</dbReference>
<dbReference type="PANTHER" id="PTHR42944">
    <property type="entry name" value="ADENINE DNA GLYCOSYLASE"/>
    <property type="match status" value="1"/>
</dbReference>
<keyword evidence="7" id="KW-0411">Iron-sulfur</keyword>
<keyword evidence="3" id="KW-0479">Metal-binding</keyword>
<keyword evidence="9" id="KW-0326">Glycosidase</keyword>
<accession>A0A644WSI9</accession>
<dbReference type="GO" id="GO:0046872">
    <property type="term" value="F:metal ion binding"/>
    <property type="evidence" value="ECO:0007669"/>
    <property type="project" value="UniProtKB-KW"/>
</dbReference>
<evidence type="ECO:0000313" key="11">
    <source>
        <dbReference type="EMBL" id="MPM06428.1"/>
    </source>
</evidence>
<keyword evidence="11" id="KW-0456">Lyase</keyword>
<gene>
    <name evidence="11" type="primary">nth_21</name>
    <name evidence="11" type="ORF">SDC9_52729</name>
</gene>
<dbReference type="CDD" id="cd00056">
    <property type="entry name" value="ENDO3c"/>
    <property type="match status" value="1"/>
</dbReference>
<feature type="domain" description="HhH-GPD" evidence="10">
    <location>
        <begin position="62"/>
        <end position="210"/>
    </location>
</feature>
<keyword evidence="5" id="KW-0378">Hydrolase</keyword>
<dbReference type="Pfam" id="PF00730">
    <property type="entry name" value="HhH-GPD"/>
    <property type="match status" value="1"/>
</dbReference>
<keyword evidence="8" id="KW-0234">DNA repair</keyword>
<evidence type="ECO:0000256" key="7">
    <source>
        <dbReference type="ARBA" id="ARBA00023014"/>
    </source>
</evidence>
<dbReference type="GO" id="GO:0032357">
    <property type="term" value="F:oxidized purine DNA binding"/>
    <property type="evidence" value="ECO:0007669"/>
    <property type="project" value="TreeGrafter"/>
</dbReference>
<dbReference type="GO" id="GO:0006284">
    <property type="term" value="P:base-excision repair"/>
    <property type="evidence" value="ECO:0007669"/>
    <property type="project" value="InterPro"/>
</dbReference>
<evidence type="ECO:0000256" key="9">
    <source>
        <dbReference type="ARBA" id="ARBA00023295"/>
    </source>
</evidence>
<dbReference type="GO" id="GO:0140078">
    <property type="term" value="F:class I DNA-(apurinic or apyrimidinic site) endonuclease activity"/>
    <property type="evidence" value="ECO:0007669"/>
    <property type="project" value="UniProtKB-EC"/>
</dbReference>
<evidence type="ECO:0000256" key="8">
    <source>
        <dbReference type="ARBA" id="ARBA00023204"/>
    </source>
</evidence>
<dbReference type="Gene3D" id="1.10.340.30">
    <property type="entry name" value="Hypothetical protein, domain 2"/>
    <property type="match status" value="1"/>
</dbReference>
<evidence type="ECO:0000256" key="1">
    <source>
        <dbReference type="ARBA" id="ARBA00001966"/>
    </source>
</evidence>
<evidence type="ECO:0000256" key="3">
    <source>
        <dbReference type="ARBA" id="ARBA00022723"/>
    </source>
</evidence>
<dbReference type="EMBL" id="VSSQ01001227">
    <property type="protein sequence ID" value="MPM06428.1"/>
    <property type="molecule type" value="Genomic_DNA"/>
</dbReference>
<evidence type="ECO:0000256" key="4">
    <source>
        <dbReference type="ARBA" id="ARBA00022763"/>
    </source>
</evidence>
<name>A0A644WSI9_9ZZZZ</name>
<comment type="similarity">
    <text evidence="2">Belongs to the Nth/MutY family.</text>
</comment>
<protein>
    <submittedName>
        <fullName evidence="11">Endonuclease III</fullName>
        <ecNumber evidence="11">4.2.99.18</ecNumber>
    </submittedName>
</protein>
<dbReference type="InterPro" id="IPR023170">
    <property type="entry name" value="HhH_base_excis_C"/>
</dbReference>
<dbReference type="InterPro" id="IPR003265">
    <property type="entry name" value="HhH-GPD_domain"/>
</dbReference>
<dbReference type="SMART" id="SM00478">
    <property type="entry name" value="ENDO3c"/>
    <property type="match status" value="1"/>
</dbReference>
<dbReference type="Gene3D" id="1.10.1670.10">
    <property type="entry name" value="Helix-hairpin-Helix base-excision DNA repair enzymes (C-terminal)"/>
    <property type="match status" value="1"/>
</dbReference>
<organism evidence="11">
    <name type="scientific">bioreactor metagenome</name>
    <dbReference type="NCBI Taxonomy" id="1076179"/>
    <lineage>
        <taxon>unclassified sequences</taxon>
        <taxon>metagenomes</taxon>
        <taxon>ecological metagenomes</taxon>
    </lineage>
</organism>
<evidence type="ECO:0000256" key="5">
    <source>
        <dbReference type="ARBA" id="ARBA00022801"/>
    </source>
</evidence>
<evidence type="ECO:0000256" key="2">
    <source>
        <dbReference type="ARBA" id="ARBA00008343"/>
    </source>
</evidence>
<dbReference type="GO" id="GO:0035485">
    <property type="term" value="F:adenine/guanine mispair binding"/>
    <property type="evidence" value="ECO:0007669"/>
    <property type="project" value="TreeGrafter"/>
</dbReference>
<evidence type="ECO:0000259" key="10">
    <source>
        <dbReference type="SMART" id="SM00478"/>
    </source>
</evidence>
<evidence type="ECO:0000256" key="6">
    <source>
        <dbReference type="ARBA" id="ARBA00023004"/>
    </source>
</evidence>
<comment type="cofactor">
    <cofactor evidence="1">
        <name>[4Fe-4S] cluster</name>
        <dbReference type="ChEBI" id="CHEBI:49883"/>
    </cofactor>
</comment>